<sequence length="148" mass="17265">MDFRSTTSVLFLPHLQYKASNLPNQRLQLRPRSAVSQRSTRANEAITRPFISFTRSHHLSIWPIALLTRLHRSNEFYKWLEGNALFEQERAYLVHDPVCAASLHNLLVLTCQRREVNRAIRRITYANFLVGSGLICQLRGQKPRNWPV</sequence>
<dbReference type="AlphaFoldDB" id="A0A448X8U9"/>
<comment type="caution">
    <text evidence="1">The sequence shown here is derived from an EMBL/GenBank/DDBJ whole genome shotgun (WGS) entry which is preliminary data.</text>
</comment>
<dbReference type="Proteomes" id="UP000784294">
    <property type="component" value="Unassembled WGS sequence"/>
</dbReference>
<protein>
    <submittedName>
        <fullName evidence="1">Uncharacterized protein</fullName>
    </submittedName>
</protein>
<gene>
    <name evidence="1" type="ORF">PXEA_LOCUS24332</name>
</gene>
<evidence type="ECO:0000313" key="2">
    <source>
        <dbReference type="Proteomes" id="UP000784294"/>
    </source>
</evidence>
<organism evidence="1 2">
    <name type="scientific">Protopolystoma xenopodis</name>
    <dbReference type="NCBI Taxonomy" id="117903"/>
    <lineage>
        <taxon>Eukaryota</taxon>
        <taxon>Metazoa</taxon>
        <taxon>Spiralia</taxon>
        <taxon>Lophotrochozoa</taxon>
        <taxon>Platyhelminthes</taxon>
        <taxon>Monogenea</taxon>
        <taxon>Polyopisthocotylea</taxon>
        <taxon>Polystomatidea</taxon>
        <taxon>Polystomatidae</taxon>
        <taxon>Protopolystoma</taxon>
    </lineage>
</organism>
<proteinExistence type="predicted"/>
<dbReference type="EMBL" id="CAAALY010116646">
    <property type="protein sequence ID" value="VEL30892.1"/>
    <property type="molecule type" value="Genomic_DNA"/>
</dbReference>
<keyword evidence="2" id="KW-1185">Reference proteome</keyword>
<accession>A0A448X8U9</accession>
<reference evidence="1" key="1">
    <citation type="submission" date="2018-11" db="EMBL/GenBank/DDBJ databases">
        <authorList>
            <consortium name="Pathogen Informatics"/>
        </authorList>
    </citation>
    <scope>NUCLEOTIDE SEQUENCE</scope>
</reference>
<evidence type="ECO:0000313" key="1">
    <source>
        <dbReference type="EMBL" id="VEL30892.1"/>
    </source>
</evidence>
<name>A0A448X8U9_9PLAT</name>